<dbReference type="InterPro" id="IPR020889">
    <property type="entry name" value="LipoPS_assembly_LptD"/>
</dbReference>
<dbReference type="InterPro" id="IPR005653">
    <property type="entry name" value="OstA-like_N"/>
</dbReference>
<dbReference type="InterPro" id="IPR007543">
    <property type="entry name" value="LptD_C"/>
</dbReference>
<keyword evidence="3 4" id="KW-0998">Cell outer membrane</keyword>
<comment type="subunit">
    <text evidence="4">Component of the lipopolysaccharide transport and assembly complex. Interacts with LptE and LptA.</text>
</comment>
<reference evidence="9" key="1">
    <citation type="submission" date="2023-07" db="EMBL/GenBank/DDBJ databases">
        <authorList>
            <person name="de Witt J."/>
        </authorList>
    </citation>
    <scope>NUCLEOTIDE SEQUENCE [LARGE SCALE GENOMIC DNA]</scope>
    <source>
        <strain evidence="9">FZJ</strain>
    </source>
</reference>
<keyword evidence="1 4" id="KW-0732">Signal</keyword>
<comment type="caution">
    <text evidence="4">Lacks conserved residue(s) required for the propagation of feature annotation.</text>
</comment>
<feature type="region of interest" description="Disordered" evidence="5">
    <location>
        <begin position="38"/>
        <end position="88"/>
    </location>
</feature>
<protein>
    <recommendedName>
        <fullName evidence="4">LPS-assembly protein LptD</fullName>
    </recommendedName>
</protein>
<comment type="function">
    <text evidence="4">Together with LptE, is involved in the assembly of lipopolysaccharide (LPS) at the surface of the outer membrane.</text>
</comment>
<dbReference type="Pfam" id="PF04453">
    <property type="entry name" value="LptD"/>
    <property type="match status" value="1"/>
</dbReference>
<comment type="subcellular location">
    <subcellularLocation>
        <location evidence="4">Cell outer membrane</location>
    </subcellularLocation>
</comment>
<accession>A0ABU5BU58</accession>
<dbReference type="Gene3D" id="2.60.450.10">
    <property type="entry name" value="Lipopolysaccharide (LPS) transport protein A like domain"/>
    <property type="match status" value="1"/>
</dbReference>
<feature type="domain" description="Organic solvent tolerance-like N-terminal" evidence="6">
    <location>
        <begin position="143"/>
        <end position="274"/>
    </location>
</feature>
<evidence type="ECO:0000313" key="9">
    <source>
        <dbReference type="Proteomes" id="UP001281217"/>
    </source>
</evidence>
<keyword evidence="2 4" id="KW-0472">Membrane</keyword>
<keyword evidence="9" id="KW-1185">Reference proteome</keyword>
<organism evidence="8 9">
    <name type="scientific">Halopseudomonas formosensis</name>
    <dbReference type="NCBI Taxonomy" id="1002526"/>
    <lineage>
        <taxon>Bacteria</taxon>
        <taxon>Pseudomonadati</taxon>
        <taxon>Pseudomonadota</taxon>
        <taxon>Gammaproteobacteria</taxon>
        <taxon>Pseudomonadales</taxon>
        <taxon>Pseudomonadaceae</taxon>
        <taxon>Halopseudomonas</taxon>
    </lineage>
</organism>
<evidence type="ECO:0000256" key="3">
    <source>
        <dbReference type="ARBA" id="ARBA00023237"/>
    </source>
</evidence>
<dbReference type="HAMAP" id="MF_01411">
    <property type="entry name" value="LPS_assembly_LptD"/>
    <property type="match status" value="1"/>
</dbReference>
<evidence type="ECO:0000259" key="7">
    <source>
        <dbReference type="Pfam" id="PF04453"/>
    </source>
</evidence>
<feature type="chain" id="PRO_5044915633" description="LPS-assembly protein LptD" evidence="4">
    <location>
        <begin position="31"/>
        <end position="913"/>
    </location>
</feature>
<evidence type="ECO:0000259" key="6">
    <source>
        <dbReference type="Pfam" id="PF03968"/>
    </source>
</evidence>
<gene>
    <name evidence="4" type="primary">lptD</name>
    <name evidence="8" type="ORF">RED13_000677</name>
</gene>
<comment type="caution">
    <text evidence="8">The sequence shown here is derived from an EMBL/GenBank/DDBJ whole genome shotgun (WGS) entry which is preliminary data.</text>
</comment>
<dbReference type="EMBL" id="JAVRDO010000002">
    <property type="protein sequence ID" value="MDX9686289.1"/>
    <property type="molecule type" value="Genomic_DNA"/>
</dbReference>
<feature type="domain" description="LptD C-terminal" evidence="7">
    <location>
        <begin position="387"/>
        <end position="819"/>
    </location>
</feature>
<dbReference type="InterPro" id="IPR050218">
    <property type="entry name" value="LptD"/>
</dbReference>
<evidence type="ECO:0000313" key="8">
    <source>
        <dbReference type="EMBL" id="MDX9686289.1"/>
    </source>
</evidence>
<evidence type="ECO:0000256" key="2">
    <source>
        <dbReference type="ARBA" id="ARBA00023136"/>
    </source>
</evidence>
<proteinExistence type="inferred from homology"/>
<dbReference type="RefSeq" id="WP_320330501.1">
    <property type="nucleotide sequence ID" value="NZ_JAVRDO010000002.1"/>
</dbReference>
<evidence type="ECO:0000256" key="1">
    <source>
        <dbReference type="ARBA" id="ARBA00022729"/>
    </source>
</evidence>
<sequence length="913" mass="104408" precursor="true">MANQRPPFRPTFSLLLASGLLLAQPVSSLAASQVECRPSSDGRGWACNPLETTSQLPPRPQAPVVRASEPARQSASAEQPRQPAPARQARAVDFSELDWVPRDQLTAAQQAAIAPYCSGDYIEPDRIGRDDDTPFDELPVYASADSSSFEQDQQTGTLQGDVVLRQGRLQAQSNQASFDRANNLVRLEGNVRLRDQGVLILGEDGQMHIETGEARVNQVRYVVHEANARGTADSLRRRDDAVIVITDGSYTTCDPGRNTWSLHSDDIELDREKGWGEARHVTLKVKDVPVFYTPYFYFPLDDRRQSGLLVPSLSYSSNSGSAFTQPYYFNLAPNYDATLYPTLLTDRGLQLEGEFRYLTPTSSGQIGASVLDDREDERELQTGYKDQRWMYSWQHTSDFTPRLRGSVDYTDISDYYYFQDLDTFLGINTGDFLDQRGSLMWRGDNHFAALNVHAYERATVTEITPYERLPQLLLGGTLPYQPGGLRLGYDTEFVSFQRNLLSGFYTDQNGNTGLEEHRWYDDRLTGLTRAEGDRLHLEPGISLPLDWSWGFIKPSLKYAYTRYDLSLDNRGRTTLGADETFDSNQDRSLPIASLDSGLYFDRATTLFGNSYTQTLEPRLFYLYVPNEDQRDIPVFDTSEATFSYDSLWRDNRFAGRDRIGDANQLSLGLTNRWIDARGVERQRLSIGQAWYFRDREVQMPGIDYRDRPESTASQSPIALAYQYRHNEDWRFTSTFNWDPDQSQTRSGSAMWHYQPADNPRKILNIGYLYRNETMRFDRATGTWTTDPDFGQPGDPDYIANYYKTDQHDISFMWPVSNQWSLIGRWQRDYGRNRTVEAFGGFEYDSCCWKLRVINRYWIDYDETSLNPRLNDEPDRGIFLQLVFKGLGNIAGGGMETLLEDSITGYRERESNAF</sequence>
<feature type="signal peptide" evidence="4">
    <location>
        <begin position="1"/>
        <end position="30"/>
    </location>
</feature>
<feature type="compositionally biased region" description="Low complexity" evidence="5">
    <location>
        <begin position="73"/>
        <end position="88"/>
    </location>
</feature>
<comment type="similarity">
    <text evidence="4">Belongs to the LptD family.</text>
</comment>
<dbReference type="Proteomes" id="UP001281217">
    <property type="component" value="Unassembled WGS sequence"/>
</dbReference>
<dbReference type="PANTHER" id="PTHR30189">
    <property type="entry name" value="LPS-ASSEMBLY PROTEIN"/>
    <property type="match status" value="1"/>
</dbReference>
<name>A0ABU5BU58_9GAMM</name>
<dbReference type="PANTHER" id="PTHR30189:SF1">
    <property type="entry name" value="LPS-ASSEMBLY PROTEIN LPTD"/>
    <property type="match status" value="1"/>
</dbReference>
<evidence type="ECO:0000256" key="5">
    <source>
        <dbReference type="SAM" id="MobiDB-lite"/>
    </source>
</evidence>
<evidence type="ECO:0000256" key="4">
    <source>
        <dbReference type="HAMAP-Rule" id="MF_01411"/>
    </source>
</evidence>
<dbReference type="Pfam" id="PF03968">
    <property type="entry name" value="LptD_N"/>
    <property type="match status" value="1"/>
</dbReference>